<dbReference type="InterPro" id="IPR026873">
    <property type="entry name" value="Ptb1"/>
</dbReference>
<dbReference type="SUPFAM" id="SSF48239">
    <property type="entry name" value="Terpenoid cyclases/Protein prenyltransferases"/>
    <property type="match status" value="1"/>
</dbReference>
<proteinExistence type="inferred from homology"/>
<evidence type="ECO:0000256" key="4">
    <source>
        <dbReference type="ARBA" id="ARBA00022723"/>
    </source>
</evidence>
<evidence type="ECO:0000256" key="1">
    <source>
        <dbReference type="ARBA" id="ARBA00010497"/>
    </source>
</evidence>
<comment type="catalytic activity">
    <reaction evidence="7 8">
        <text>geranylgeranyl diphosphate + L-cysteinyl-[protein] = S-geranylgeranyl-L-cysteinyl-[protein] + diphosphate</text>
        <dbReference type="Rhea" id="RHEA:21240"/>
        <dbReference type="Rhea" id="RHEA-COMP:10131"/>
        <dbReference type="Rhea" id="RHEA-COMP:11537"/>
        <dbReference type="ChEBI" id="CHEBI:29950"/>
        <dbReference type="ChEBI" id="CHEBI:33019"/>
        <dbReference type="ChEBI" id="CHEBI:57533"/>
        <dbReference type="ChEBI" id="CHEBI:86021"/>
        <dbReference type="EC" id="2.5.1.60"/>
    </reaction>
</comment>
<dbReference type="Gene3D" id="1.50.10.20">
    <property type="match status" value="1"/>
</dbReference>
<dbReference type="AlphaFoldDB" id="A0ABD2QNG6"/>
<comment type="caution">
    <text evidence="10">The sequence shown here is derived from an EMBL/GenBank/DDBJ whole genome shotgun (WGS) entry which is preliminary data.</text>
</comment>
<dbReference type="InterPro" id="IPR001330">
    <property type="entry name" value="Prenyltrans"/>
</dbReference>
<keyword evidence="5" id="KW-0677">Repeat</keyword>
<accession>A0ABD2QNG6</accession>
<evidence type="ECO:0000256" key="8">
    <source>
        <dbReference type="RuleBase" id="RU365076"/>
    </source>
</evidence>
<evidence type="ECO:0000256" key="5">
    <source>
        <dbReference type="ARBA" id="ARBA00022737"/>
    </source>
</evidence>
<comment type="function">
    <text evidence="8">Catalyzes the transfer of a geranylgeranyl moiety from geranylgeranyl diphosphate to both cysteines of proteins with the C-terminal sequence -XXCC, -XCXC and -CCXX.</text>
</comment>
<protein>
    <recommendedName>
        <fullName evidence="8">Geranylgeranyl transferase type-2 subunit beta</fullName>
        <ecNumber evidence="8">2.5.1.60</ecNumber>
    </recommendedName>
</protein>
<keyword evidence="11" id="KW-1185">Reference proteome</keyword>
<evidence type="ECO:0000256" key="7">
    <source>
        <dbReference type="ARBA" id="ARBA00047658"/>
    </source>
</evidence>
<dbReference type="PANTHER" id="PTHR11774">
    <property type="entry name" value="GERANYLGERANYL TRANSFERASE TYPE BETA SUBUNIT"/>
    <property type="match status" value="1"/>
</dbReference>
<evidence type="ECO:0000313" key="10">
    <source>
        <dbReference type="EMBL" id="KAL3321060.1"/>
    </source>
</evidence>
<keyword evidence="2 8" id="KW-0637">Prenyltransferase</keyword>
<name>A0ABD2QNG6_9PLAT</name>
<evidence type="ECO:0000256" key="2">
    <source>
        <dbReference type="ARBA" id="ARBA00022602"/>
    </source>
</evidence>
<dbReference type="GO" id="GO:0046872">
    <property type="term" value="F:metal ion binding"/>
    <property type="evidence" value="ECO:0007669"/>
    <property type="project" value="UniProtKB-KW"/>
</dbReference>
<gene>
    <name evidence="10" type="ORF">Ciccas_000262</name>
</gene>
<comment type="similarity">
    <text evidence="1 8">Belongs to the protein prenyltransferase subunit beta family.</text>
</comment>
<reference evidence="10 11" key="1">
    <citation type="submission" date="2024-11" db="EMBL/GenBank/DDBJ databases">
        <title>Adaptive evolution of stress response genes in parasites aligns with host niche diversity.</title>
        <authorList>
            <person name="Hahn C."/>
            <person name="Resl P."/>
        </authorList>
    </citation>
    <scope>NUCLEOTIDE SEQUENCE [LARGE SCALE GENOMIC DNA]</scope>
    <source>
        <strain evidence="10">EGGRZ-B1_66</strain>
        <tissue evidence="10">Body</tissue>
    </source>
</reference>
<dbReference type="Pfam" id="PF00432">
    <property type="entry name" value="Prenyltrans"/>
    <property type="match status" value="1"/>
</dbReference>
<evidence type="ECO:0000259" key="9">
    <source>
        <dbReference type="Pfam" id="PF00432"/>
    </source>
</evidence>
<evidence type="ECO:0000256" key="6">
    <source>
        <dbReference type="ARBA" id="ARBA00022833"/>
    </source>
</evidence>
<evidence type="ECO:0000256" key="3">
    <source>
        <dbReference type="ARBA" id="ARBA00022679"/>
    </source>
</evidence>
<dbReference type="InterPro" id="IPR045089">
    <property type="entry name" value="PGGT1B-like"/>
</dbReference>
<sequence length="368" mass="40822">MSLNPVDVSLSTEKPLELLVEKHKKFLLKVSTKSDPTKDFLKMSGIYWCLTALDLMNAKDLLDKDAIIEFVKCCINEDGGISPAPLHDSHLLSTLSAVQILAIYDRIDILEINKVVQFVTGLQQSDGSFAGDKWLEIDTRFSFCALATLKLLGQLPPEQKDTILAIDLNKASDYLVKCQNADGGFGTRPGSESHAGQAYCVLGALSILQQLHRLDSKRASFWLAERQLLSGGLNGRPQKKPDVCYSWWVLSSLSMLGKINWINQLDLVDFILSSQDDELGGIADRPGDMPDPYHTLFGIAGVSLLARSGIDSSDEQTTIVKATKNHSKYDQELRDVLSYANTHIRIVNPVFCLPEYVIERLGLHTQML</sequence>
<keyword evidence="4 8" id="KW-0479">Metal-binding</keyword>
<dbReference type="GO" id="GO:0005968">
    <property type="term" value="C:Rab-protein geranylgeranyltransferase complex"/>
    <property type="evidence" value="ECO:0007669"/>
    <property type="project" value="UniProtKB-UniRule"/>
</dbReference>
<keyword evidence="3 8" id="KW-0808">Transferase</keyword>
<dbReference type="EMBL" id="JBJKFK010000013">
    <property type="protein sequence ID" value="KAL3321060.1"/>
    <property type="molecule type" value="Genomic_DNA"/>
</dbReference>
<dbReference type="InterPro" id="IPR008930">
    <property type="entry name" value="Terpenoid_cyclase/PrenylTrfase"/>
</dbReference>
<comment type="cofactor">
    <cofactor evidence="8">
        <name>Zn(2+)</name>
        <dbReference type="ChEBI" id="CHEBI:29105"/>
    </cofactor>
    <text evidence="8">Binds 1 zinc ion per subunit.</text>
</comment>
<feature type="domain" description="Prenyltransferase alpha-alpha toroid" evidence="9">
    <location>
        <begin position="18"/>
        <end position="351"/>
    </location>
</feature>
<dbReference type="PANTHER" id="PTHR11774:SF11">
    <property type="entry name" value="GERANYLGERANYL TRANSFERASE TYPE-2 SUBUNIT BETA"/>
    <property type="match status" value="1"/>
</dbReference>
<dbReference type="GO" id="GO:0004663">
    <property type="term" value="F:Rab geranylgeranyltransferase activity"/>
    <property type="evidence" value="ECO:0007669"/>
    <property type="project" value="UniProtKB-UniRule"/>
</dbReference>
<dbReference type="Proteomes" id="UP001626550">
    <property type="component" value="Unassembled WGS sequence"/>
</dbReference>
<dbReference type="CDD" id="cd02894">
    <property type="entry name" value="GGTase-II"/>
    <property type="match status" value="1"/>
</dbReference>
<organism evidence="10 11">
    <name type="scientific">Cichlidogyrus casuarinus</name>
    <dbReference type="NCBI Taxonomy" id="1844966"/>
    <lineage>
        <taxon>Eukaryota</taxon>
        <taxon>Metazoa</taxon>
        <taxon>Spiralia</taxon>
        <taxon>Lophotrochozoa</taxon>
        <taxon>Platyhelminthes</taxon>
        <taxon>Monogenea</taxon>
        <taxon>Monopisthocotylea</taxon>
        <taxon>Dactylogyridea</taxon>
        <taxon>Ancyrocephalidae</taxon>
        <taxon>Cichlidogyrus</taxon>
    </lineage>
</organism>
<evidence type="ECO:0000313" key="11">
    <source>
        <dbReference type="Proteomes" id="UP001626550"/>
    </source>
</evidence>
<keyword evidence="6 8" id="KW-0862">Zinc</keyword>
<dbReference type="EC" id="2.5.1.60" evidence="8"/>